<dbReference type="InterPro" id="IPR006630">
    <property type="entry name" value="La_HTH"/>
</dbReference>
<dbReference type="PROSITE" id="PS50961">
    <property type="entry name" value="HTH_LA"/>
    <property type="match status" value="1"/>
</dbReference>
<feature type="domain" description="HTH La-type RNA-binding" evidence="6">
    <location>
        <begin position="31"/>
        <end position="121"/>
    </location>
</feature>
<dbReference type="SMART" id="SM00715">
    <property type="entry name" value="LA"/>
    <property type="match status" value="1"/>
</dbReference>
<evidence type="ECO:0000256" key="3">
    <source>
        <dbReference type="ARBA" id="ARBA00023242"/>
    </source>
</evidence>
<keyword evidence="8" id="KW-1185">Reference proteome</keyword>
<dbReference type="VEuPathDB" id="FungiDB:JI435_140700"/>
<evidence type="ECO:0000256" key="1">
    <source>
        <dbReference type="ARBA" id="ARBA00004123"/>
    </source>
</evidence>
<dbReference type="GO" id="GO:0033167">
    <property type="term" value="C:ARC complex"/>
    <property type="evidence" value="ECO:0007669"/>
    <property type="project" value="InterPro"/>
</dbReference>
<dbReference type="PRINTS" id="PR00302">
    <property type="entry name" value="LUPUSLA"/>
</dbReference>
<keyword evidence="2 4" id="KW-0694">RNA-binding</keyword>
<dbReference type="InterPro" id="IPR036388">
    <property type="entry name" value="WH-like_DNA-bd_sf"/>
</dbReference>
<dbReference type="GO" id="GO:0003723">
    <property type="term" value="F:RNA binding"/>
    <property type="evidence" value="ECO:0007669"/>
    <property type="project" value="UniProtKB-UniRule"/>
</dbReference>
<evidence type="ECO:0000256" key="4">
    <source>
        <dbReference type="PROSITE-ProRule" id="PRU00332"/>
    </source>
</evidence>
<name>A0A7U2I0B9_PHANO</name>
<dbReference type="PANTHER" id="PTHR22792">
    <property type="entry name" value="LUPUS LA PROTEIN-RELATED"/>
    <property type="match status" value="1"/>
</dbReference>
<dbReference type="OrthoDB" id="435402at2759"/>
<evidence type="ECO:0000256" key="5">
    <source>
        <dbReference type="SAM" id="MobiDB-lite"/>
    </source>
</evidence>
<dbReference type="SUPFAM" id="SSF46785">
    <property type="entry name" value="Winged helix' DNA-binding domain"/>
    <property type="match status" value="1"/>
</dbReference>
<dbReference type="PANTHER" id="PTHR22792:SF140">
    <property type="entry name" value="ACHILLES, ISOFORM A"/>
    <property type="match status" value="1"/>
</dbReference>
<protein>
    <recommendedName>
        <fullName evidence="6">HTH La-type RNA-binding domain-containing protein</fullName>
    </recommendedName>
</protein>
<evidence type="ECO:0000313" key="7">
    <source>
        <dbReference type="EMBL" id="QRC97034.1"/>
    </source>
</evidence>
<accession>A0A7U2I0B9</accession>
<sequence length="592" mass="67094">MATTDTIQRAIALTQEGPAIEANDTNPAQSAVLDHPEGDSIRRQVEFYFSDENLPTDLHLLQCCGGRDNNPVSVSRIVGFKKMRSYKPKALVVTALRQSSLLEVSTDGKTIKRKIPLQGKCALDEDFFEEDNDVAYDPRTRKPAVFPVEPLPQKKAEYPPGTSKNMMKPTGFEANYIEPPVKPDEAAEEEAMYSPDKPFVERIELAIQRFKEKRRMHQDYAQVFDKLMQMGGVDSSQRIAQGLSRQEIAQMGAEERAIARATHRVPWDRADEDHWLVDFASIIRAFLSSWFPVHFGYSPNAVKNACQVPRSFYNYLRYHKVCPEYDQQLEEALKICDLAEKELPKVYAAGLALPGDFNKSASTIFGGAHAGMYTGTQSWANEIRSEGIEFEDTGIRQEEAKIKFATGVAILGSEEQYNKVEVEDIKVMEKVSASLEVIDIQLPTEATKDHFQKQSEVVRQKLGQLEPIGKLLCKTWIDNDCDEWDLPRDKYHIGKPQRASAGQDYGFWVEESVLNECFIGMKIDATVMILDIGITIMDEVHESLCSFFAFLPNELWMERKPKAWHWHKKGLAEDDEGDIAGEEVAEDEFDDE</sequence>
<organism evidence="7 8">
    <name type="scientific">Phaeosphaeria nodorum (strain SN15 / ATCC MYA-4574 / FGSC 10173)</name>
    <name type="common">Glume blotch fungus</name>
    <name type="synonym">Parastagonospora nodorum</name>
    <dbReference type="NCBI Taxonomy" id="321614"/>
    <lineage>
        <taxon>Eukaryota</taxon>
        <taxon>Fungi</taxon>
        <taxon>Dikarya</taxon>
        <taxon>Ascomycota</taxon>
        <taxon>Pezizomycotina</taxon>
        <taxon>Dothideomycetes</taxon>
        <taxon>Pleosporomycetidae</taxon>
        <taxon>Pleosporales</taxon>
        <taxon>Pleosporineae</taxon>
        <taxon>Phaeosphaeriaceae</taxon>
        <taxon>Parastagonospora</taxon>
    </lineage>
</organism>
<dbReference type="Gene3D" id="1.10.10.10">
    <property type="entry name" value="Winged helix-like DNA-binding domain superfamily/Winged helix DNA-binding domain"/>
    <property type="match status" value="1"/>
</dbReference>
<dbReference type="AlphaFoldDB" id="A0A7U2I0B9"/>
<evidence type="ECO:0000313" key="8">
    <source>
        <dbReference type="Proteomes" id="UP000663193"/>
    </source>
</evidence>
<feature type="region of interest" description="Disordered" evidence="5">
    <location>
        <begin position="16"/>
        <end position="36"/>
    </location>
</feature>
<dbReference type="Pfam" id="PF09692">
    <property type="entry name" value="Arb1"/>
    <property type="match status" value="1"/>
</dbReference>
<dbReference type="InterPro" id="IPR002344">
    <property type="entry name" value="Lupus_La"/>
</dbReference>
<gene>
    <name evidence="7" type="ORF">JI435_140700</name>
</gene>
<proteinExistence type="predicted"/>
<dbReference type="InterPro" id="IPR036390">
    <property type="entry name" value="WH_DNA-bd_sf"/>
</dbReference>
<dbReference type="InterPro" id="IPR018606">
    <property type="entry name" value="Arb1"/>
</dbReference>
<dbReference type="EMBL" id="CP069029">
    <property type="protein sequence ID" value="QRC97034.1"/>
    <property type="molecule type" value="Genomic_DNA"/>
</dbReference>
<dbReference type="GO" id="GO:0006396">
    <property type="term" value="P:RNA processing"/>
    <property type="evidence" value="ECO:0007669"/>
    <property type="project" value="InterPro"/>
</dbReference>
<dbReference type="GO" id="GO:0031047">
    <property type="term" value="P:regulatory ncRNA-mediated gene silencing"/>
    <property type="evidence" value="ECO:0007669"/>
    <property type="project" value="InterPro"/>
</dbReference>
<reference evidence="8" key="1">
    <citation type="journal article" date="2021" name="BMC Genomics">
        <title>Chromosome-level genome assembly and manually-curated proteome of model necrotroph Parastagonospora nodorum Sn15 reveals a genome-wide trove of candidate effector homologs, and redundancy of virulence-related functions within an accessory chromosome.</title>
        <authorList>
            <person name="Bertazzoni S."/>
            <person name="Jones D.A.B."/>
            <person name="Phan H.T."/>
            <person name="Tan K.-C."/>
            <person name="Hane J.K."/>
        </authorList>
    </citation>
    <scope>NUCLEOTIDE SEQUENCE [LARGE SCALE GENOMIC DNA]</scope>
    <source>
        <strain evidence="8">SN15 / ATCC MYA-4574 / FGSC 10173)</strain>
    </source>
</reference>
<evidence type="ECO:0000256" key="2">
    <source>
        <dbReference type="ARBA" id="ARBA00022884"/>
    </source>
</evidence>
<keyword evidence="3" id="KW-0539">Nucleus</keyword>
<dbReference type="CDD" id="cd08029">
    <property type="entry name" value="LA_like_fungal"/>
    <property type="match status" value="1"/>
</dbReference>
<comment type="subcellular location">
    <subcellularLocation>
        <location evidence="1">Nucleus</location>
    </subcellularLocation>
</comment>
<dbReference type="Proteomes" id="UP000663193">
    <property type="component" value="Chromosome 7"/>
</dbReference>
<dbReference type="Pfam" id="PF05383">
    <property type="entry name" value="La"/>
    <property type="match status" value="1"/>
</dbReference>
<evidence type="ECO:0000259" key="6">
    <source>
        <dbReference type="PROSITE" id="PS50961"/>
    </source>
</evidence>
<dbReference type="InterPro" id="IPR045180">
    <property type="entry name" value="La_dom_prot"/>
</dbReference>